<dbReference type="GO" id="GO:0051213">
    <property type="term" value="F:dioxygenase activity"/>
    <property type="evidence" value="ECO:0007669"/>
    <property type="project" value="InterPro"/>
</dbReference>
<gene>
    <name evidence="1" type="ORF">AKJ09_02563</name>
</gene>
<dbReference type="Gene3D" id="2.60.120.620">
    <property type="entry name" value="q2cbj1_9rhob like domain"/>
    <property type="match status" value="1"/>
</dbReference>
<sequence length="243" mass="27443">MHPELFGPTGLANALSRDGFSFVQAEGIRPILEAAGLRDWEAFAETWNDLGVDTFMADGGRYRRRRFAAFASSSDGLARKAHQPHYQSRDYNPLNGGVARWFEPITDEVAEHPAMQAILTTCHRLFDGLTPEETRPPVWHVEVHQFRIETSPDHEGKPTPEGMHRDGVDWVMVMLVKRENIASGKTMMEDVAHRPIGSFTLTQPMDVALVDDDRVFHGVTALSRLHPEKLAYRDVLVVTFRRA</sequence>
<evidence type="ECO:0000313" key="2">
    <source>
        <dbReference type="Proteomes" id="UP000064967"/>
    </source>
</evidence>
<organism evidence="1 2">
    <name type="scientific">Labilithrix luteola</name>
    <dbReference type="NCBI Taxonomy" id="1391654"/>
    <lineage>
        <taxon>Bacteria</taxon>
        <taxon>Pseudomonadati</taxon>
        <taxon>Myxococcota</taxon>
        <taxon>Polyangia</taxon>
        <taxon>Polyangiales</taxon>
        <taxon>Labilitrichaceae</taxon>
        <taxon>Labilithrix</taxon>
    </lineage>
</organism>
<reference evidence="1 2" key="1">
    <citation type="submission" date="2015-08" db="EMBL/GenBank/DDBJ databases">
        <authorList>
            <person name="Babu N.S."/>
            <person name="Beckwith C.J."/>
            <person name="Beseler K.G."/>
            <person name="Brison A."/>
            <person name="Carone J.V."/>
            <person name="Caskin T.P."/>
            <person name="Diamond M."/>
            <person name="Durham M.E."/>
            <person name="Foxe J.M."/>
            <person name="Go M."/>
            <person name="Henderson B.A."/>
            <person name="Jones I.B."/>
            <person name="McGettigan J.A."/>
            <person name="Micheletti S.J."/>
            <person name="Nasrallah M.E."/>
            <person name="Ortiz D."/>
            <person name="Piller C.R."/>
            <person name="Privatt S.R."/>
            <person name="Schneider S.L."/>
            <person name="Sharp S."/>
            <person name="Smith T.C."/>
            <person name="Stanton J.D."/>
            <person name="Ullery H.E."/>
            <person name="Wilson R.J."/>
            <person name="Serrano M.G."/>
            <person name="Buck G."/>
            <person name="Lee V."/>
            <person name="Wang Y."/>
            <person name="Carvalho R."/>
            <person name="Voegtly L."/>
            <person name="Shi R."/>
            <person name="Duckworth R."/>
            <person name="Johnson A."/>
            <person name="Loviza R."/>
            <person name="Walstead R."/>
            <person name="Shah Z."/>
            <person name="Kiflezghi M."/>
            <person name="Wade K."/>
            <person name="Ball S.L."/>
            <person name="Bradley K.W."/>
            <person name="Asai D.J."/>
            <person name="Bowman C.A."/>
            <person name="Russell D.A."/>
            <person name="Pope W.H."/>
            <person name="Jacobs-Sera D."/>
            <person name="Hendrix R.W."/>
            <person name="Hatfull G.F."/>
        </authorList>
    </citation>
    <scope>NUCLEOTIDE SEQUENCE [LARGE SCALE GENOMIC DNA]</scope>
    <source>
        <strain evidence="1 2">DSM 27648</strain>
    </source>
</reference>
<dbReference type="PATRIC" id="fig|1391654.3.peg.2601"/>
<accession>A0A0K1PRZ8</accession>
<keyword evidence="2" id="KW-1185">Reference proteome</keyword>
<dbReference type="EMBL" id="CP012333">
    <property type="protein sequence ID" value="AKU95899.1"/>
    <property type="molecule type" value="Genomic_DNA"/>
</dbReference>
<dbReference type="OrthoDB" id="6681382at2"/>
<dbReference type="RefSeq" id="WP_146647270.1">
    <property type="nucleotide sequence ID" value="NZ_CP012333.1"/>
</dbReference>
<evidence type="ECO:0008006" key="3">
    <source>
        <dbReference type="Google" id="ProtNLM"/>
    </source>
</evidence>
<dbReference type="Pfam" id="PF10014">
    <property type="entry name" value="2OG-Fe_Oxy_2"/>
    <property type="match status" value="1"/>
</dbReference>
<dbReference type="Proteomes" id="UP000064967">
    <property type="component" value="Chromosome"/>
</dbReference>
<name>A0A0K1PRZ8_9BACT</name>
<dbReference type="AlphaFoldDB" id="A0A0K1PRZ8"/>
<dbReference type="KEGG" id="llu:AKJ09_02563"/>
<protein>
    <recommendedName>
        <fullName evidence="3">2OG-Fe dioxygenase family protein</fullName>
    </recommendedName>
</protein>
<evidence type="ECO:0000313" key="1">
    <source>
        <dbReference type="EMBL" id="AKU95899.1"/>
    </source>
</evidence>
<proteinExistence type="predicted"/>
<dbReference type="InterPro" id="IPR018724">
    <property type="entry name" value="2OG-Fe_dioxygenase"/>
</dbReference>
<dbReference type="STRING" id="1391654.AKJ09_02563"/>